<reference evidence="3 4" key="1">
    <citation type="submission" date="2013-08" db="EMBL/GenBank/DDBJ databases">
        <authorList>
            <person name="Weinstock G."/>
            <person name="Sodergren E."/>
            <person name="Wylie T."/>
            <person name="Fulton L."/>
            <person name="Fulton R."/>
            <person name="Fronick C."/>
            <person name="O'Laughlin M."/>
            <person name="Godfrey J."/>
            <person name="Miner T."/>
            <person name="Herter B."/>
            <person name="Appelbaum E."/>
            <person name="Cordes M."/>
            <person name="Lek S."/>
            <person name="Wollam A."/>
            <person name="Pepin K.H."/>
            <person name="Palsikar V.B."/>
            <person name="Mitreva M."/>
            <person name="Wilson R.K."/>
        </authorList>
    </citation>
    <scope>NUCLEOTIDE SEQUENCE [LARGE SCALE GENOMIC DNA]</scope>
    <source>
        <strain evidence="3 4">ATCC 15930</strain>
    </source>
</reference>
<evidence type="ECO:0000313" key="4">
    <source>
        <dbReference type="Proteomes" id="UP000027442"/>
    </source>
</evidence>
<dbReference type="PANTHER" id="PTHR39430">
    <property type="entry name" value="MEMBRANE-ASSOCIATED PROTEASE-RELATED"/>
    <property type="match status" value="1"/>
</dbReference>
<keyword evidence="1" id="KW-0472">Membrane</keyword>
<dbReference type="Pfam" id="PF02517">
    <property type="entry name" value="Rce1-like"/>
    <property type="match status" value="1"/>
</dbReference>
<keyword evidence="1" id="KW-1133">Transmembrane helix</keyword>
<feature type="transmembrane region" description="Helical" evidence="1">
    <location>
        <begin position="249"/>
        <end position="268"/>
    </location>
</feature>
<comment type="caution">
    <text evidence="3">The sequence shown here is derived from an EMBL/GenBank/DDBJ whole genome shotgun (WGS) entry which is preliminary data.</text>
</comment>
<evidence type="ECO:0000259" key="2">
    <source>
        <dbReference type="Pfam" id="PF02517"/>
    </source>
</evidence>
<dbReference type="AlphaFoldDB" id="A0A069QE98"/>
<dbReference type="PATRIC" id="fig|1122985.7.peg.2856"/>
<keyword evidence="3" id="KW-0645">Protease</keyword>
<dbReference type="RefSeq" id="WP_018967236.1">
    <property type="nucleotide sequence ID" value="NZ_KB899213.1"/>
</dbReference>
<accession>A0A069QE98</accession>
<feature type="transmembrane region" description="Helical" evidence="1">
    <location>
        <begin position="82"/>
        <end position="101"/>
    </location>
</feature>
<feature type="transmembrane region" description="Helical" evidence="1">
    <location>
        <begin position="204"/>
        <end position="229"/>
    </location>
</feature>
<keyword evidence="4" id="KW-1185">Reference proteome</keyword>
<feature type="transmembrane region" description="Helical" evidence="1">
    <location>
        <begin position="121"/>
        <end position="140"/>
    </location>
</feature>
<dbReference type="GO" id="GO:0006508">
    <property type="term" value="P:proteolysis"/>
    <property type="evidence" value="ECO:0007669"/>
    <property type="project" value="UniProtKB-KW"/>
</dbReference>
<protein>
    <submittedName>
        <fullName evidence="3">CAAX amino terminal protease family protein</fullName>
    </submittedName>
</protein>
<evidence type="ECO:0000313" key="3">
    <source>
        <dbReference type="EMBL" id="KDR51193.1"/>
    </source>
</evidence>
<dbReference type="HOGENOM" id="CLU_051806_4_1_10"/>
<feature type="domain" description="CAAX prenyl protease 2/Lysostaphin resistance protein A-like" evidence="2">
    <location>
        <begin position="118"/>
        <end position="209"/>
    </location>
</feature>
<dbReference type="Proteomes" id="UP000027442">
    <property type="component" value="Unassembled WGS sequence"/>
</dbReference>
<dbReference type="PANTHER" id="PTHR39430:SF1">
    <property type="entry name" value="PROTEASE"/>
    <property type="match status" value="1"/>
</dbReference>
<keyword evidence="3" id="KW-0378">Hydrolase</keyword>
<feature type="transmembrane region" description="Helical" evidence="1">
    <location>
        <begin position="42"/>
        <end position="62"/>
    </location>
</feature>
<dbReference type="EMBL" id="JNGW01000119">
    <property type="protein sequence ID" value="KDR51193.1"/>
    <property type="molecule type" value="Genomic_DNA"/>
</dbReference>
<proteinExistence type="predicted"/>
<evidence type="ECO:0000256" key="1">
    <source>
        <dbReference type="SAM" id="Phobius"/>
    </source>
</evidence>
<feature type="transmembrane region" description="Helical" evidence="1">
    <location>
        <begin position="12"/>
        <end position="36"/>
    </location>
</feature>
<sequence>MAIISKDDNLAWGAYLLIGFVAFFILPGILIIILMYDISAYIKLPLSLLTTGVTLYAFKRYLGLYVEDSARLSVLSKMHKMCIGWIVSVLYFSAIVAYLYLTGHYTIVGVKFNLDSQLGWLAVFLLVGVVEEIVCRGLIFRLISDKWNIVVGLIVSSLLFGFMHIVNPGGTVWSSLALALNSGWLMAIAYAYHQTIWVPIGMHWAWNYIQGNIFGCSVSGQATGLTPLITPSISGPDILTGGEFGPEASIITIVIGIAISIVYTMLYIKKKKRIGTRPEILF</sequence>
<name>A0A069QE98_HOYLO</name>
<dbReference type="GO" id="GO:0004175">
    <property type="term" value="F:endopeptidase activity"/>
    <property type="evidence" value="ECO:0007669"/>
    <property type="project" value="UniProtKB-ARBA"/>
</dbReference>
<feature type="transmembrane region" description="Helical" evidence="1">
    <location>
        <begin position="147"/>
        <end position="166"/>
    </location>
</feature>
<dbReference type="eggNOG" id="COG1266">
    <property type="taxonomic scope" value="Bacteria"/>
</dbReference>
<organism evidence="3 4">
    <name type="scientific">Hoylesella loescheii DSM 19665 = JCM 12249 = ATCC 15930</name>
    <dbReference type="NCBI Taxonomy" id="1122985"/>
    <lineage>
        <taxon>Bacteria</taxon>
        <taxon>Pseudomonadati</taxon>
        <taxon>Bacteroidota</taxon>
        <taxon>Bacteroidia</taxon>
        <taxon>Bacteroidales</taxon>
        <taxon>Prevotellaceae</taxon>
        <taxon>Hoylesella</taxon>
    </lineage>
</organism>
<dbReference type="InterPro" id="IPR003675">
    <property type="entry name" value="Rce1/LyrA-like_dom"/>
</dbReference>
<gene>
    <name evidence="3" type="ORF">HMPREF1991_02761</name>
</gene>
<dbReference type="GO" id="GO:0080120">
    <property type="term" value="P:CAAX-box protein maturation"/>
    <property type="evidence" value="ECO:0007669"/>
    <property type="project" value="UniProtKB-ARBA"/>
</dbReference>
<keyword evidence="1" id="KW-0812">Transmembrane</keyword>
<feature type="transmembrane region" description="Helical" evidence="1">
    <location>
        <begin position="172"/>
        <end position="192"/>
    </location>
</feature>